<feature type="region of interest" description="Disordered" evidence="1">
    <location>
        <begin position="103"/>
        <end position="138"/>
    </location>
</feature>
<evidence type="ECO:0000313" key="2">
    <source>
        <dbReference type="EMBL" id="PNW80191.1"/>
    </source>
</evidence>
<gene>
    <name evidence="2" type="ORF">CHLRE_08g381850v5</name>
</gene>
<dbReference type="Gramene" id="PNW80191">
    <property type="protein sequence ID" value="PNW80191"/>
    <property type="gene ID" value="CHLRE_08g381850v5"/>
</dbReference>
<dbReference type="OrthoDB" id="10626087at2759"/>
<name>A0A2K3DI32_CHLRE</name>
<feature type="region of interest" description="Disordered" evidence="1">
    <location>
        <begin position="221"/>
        <end position="253"/>
    </location>
</feature>
<protein>
    <submittedName>
        <fullName evidence="2">Uncharacterized protein</fullName>
    </submittedName>
</protein>
<dbReference type="RefSeq" id="XP_042922282.1">
    <property type="nucleotide sequence ID" value="XM_043065281.1"/>
</dbReference>
<evidence type="ECO:0000256" key="1">
    <source>
        <dbReference type="SAM" id="MobiDB-lite"/>
    </source>
</evidence>
<proteinExistence type="predicted"/>
<accession>A0A2K3DI32</accession>
<keyword evidence="3" id="KW-1185">Reference proteome</keyword>
<dbReference type="KEGG" id="cre:CHLRE_08g381850v5"/>
<feature type="compositionally biased region" description="Low complexity" evidence="1">
    <location>
        <begin position="111"/>
        <end position="132"/>
    </location>
</feature>
<dbReference type="Proteomes" id="UP000006906">
    <property type="component" value="Chromosome 8"/>
</dbReference>
<dbReference type="AlphaFoldDB" id="A0A2K3DI32"/>
<organism evidence="2 3">
    <name type="scientific">Chlamydomonas reinhardtii</name>
    <name type="common">Chlamydomonas smithii</name>
    <dbReference type="NCBI Taxonomy" id="3055"/>
    <lineage>
        <taxon>Eukaryota</taxon>
        <taxon>Viridiplantae</taxon>
        <taxon>Chlorophyta</taxon>
        <taxon>core chlorophytes</taxon>
        <taxon>Chlorophyceae</taxon>
        <taxon>CS clade</taxon>
        <taxon>Chlamydomonadales</taxon>
        <taxon>Chlamydomonadaceae</taxon>
        <taxon>Chlamydomonas</taxon>
    </lineage>
</organism>
<dbReference type="EMBL" id="CM008969">
    <property type="protein sequence ID" value="PNW80191.1"/>
    <property type="molecule type" value="Genomic_DNA"/>
</dbReference>
<evidence type="ECO:0000313" key="3">
    <source>
        <dbReference type="Proteomes" id="UP000006906"/>
    </source>
</evidence>
<dbReference type="InParanoid" id="A0A2K3DI32"/>
<sequence length="288" mass="29509">MSAGLRRLLRPLELAAHGAQLLKLPCPAPAVLVDELALDGDDPALCGAFDSSSDLGRHRCAGSSDCGEEACISPVLSTASSFWEEDEEEEEEGAVVWPLEQQPSATDCTTEPAASSAAAPHEAAPQAAPQAADRTRDEAAVDSLLARLAPLSLHSSSTRSAPAASAGSARVEADAFWSSACDDDVGGVSSSSSSDCVAAPAGDRRVCQLQRGLVQRVVPPRALSGWPWGGEQEQEEDGQGAQQAGEEEAAAPEWLARDVGALVGCVVCGALWDDDDSDDDGGGGGDCA</sequence>
<dbReference type="GeneID" id="66054514"/>
<reference evidence="2 3" key="1">
    <citation type="journal article" date="2007" name="Science">
        <title>The Chlamydomonas genome reveals the evolution of key animal and plant functions.</title>
        <authorList>
            <person name="Merchant S.S."/>
            <person name="Prochnik S.E."/>
            <person name="Vallon O."/>
            <person name="Harris E.H."/>
            <person name="Karpowicz S.J."/>
            <person name="Witman G.B."/>
            <person name="Terry A."/>
            <person name="Salamov A."/>
            <person name="Fritz-Laylin L.K."/>
            <person name="Marechal-Drouard L."/>
            <person name="Marshall W.F."/>
            <person name="Qu L.H."/>
            <person name="Nelson D.R."/>
            <person name="Sanderfoot A.A."/>
            <person name="Spalding M.H."/>
            <person name="Kapitonov V.V."/>
            <person name="Ren Q."/>
            <person name="Ferris P."/>
            <person name="Lindquist E."/>
            <person name="Shapiro H."/>
            <person name="Lucas S.M."/>
            <person name="Grimwood J."/>
            <person name="Schmutz J."/>
            <person name="Cardol P."/>
            <person name="Cerutti H."/>
            <person name="Chanfreau G."/>
            <person name="Chen C.L."/>
            <person name="Cognat V."/>
            <person name="Croft M.T."/>
            <person name="Dent R."/>
            <person name="Dutcher S."/>
            <person name="Fernandez E."/>
            <person name="Fukuzawa H."/>
            <person name="Gonzalez-Ballester D."/>
            <person name="Gonzalez-Halphen D."/>
            <person name="Hallmann A."/>
            <person name="Hanikenne M."/>
            <person name="Hippler M."/>
            <person name="Inwood W."/>
            <person name="Jabbari K."/>
            <person name="Kalanon M."/>
            <person name="Kuras R."/>
            <person name="Lefebvre P.A."/>
            <person name="Lemaire S.D."/>
            <person name="Lobanov A.V."/>
            <person name="Lohr M."/>
            <person name="Manuell A."/>
            <person name="Meier I."/>
            <person name="Mets L."/>
            <person name="Mittag M."/>
            <person name="Mittelmeier T."/>
            <person name="Moroney J.V."/>
            <person name="Moseley J."/>
            <person name="Napoli C."/>
            <person name="Nedelcu A.M."/>
            <person name="Niyogi K."/>
            <person name="Novoselov S.V."/>
            <person name="Paulsen I.T."/>
            <person name="Pazour G."/>
            <person name="Purton S."/>
            <person name="Ral J.P."/>
            <person name="Riano-Pachon D.M."/>
            <person name="Riekhof W."/>
            <person name="Rymarquis L."/>
            <person name="Schroda M."/>
            <person name="Stern D."/>
            <person name="Umen J."/>
            <person name="Willows R."/>
            <person name="Wilson N."/>
            <person name="Zimmer S.L."/>
            <person name="Allmer J."/>
            <person name="Balk J."/>
            <person name="Bisova K."/>
            <person name="Chen C.J."/>
            <person name="Elias M."/>
            <person name="Gendler K."/>
            <person name="Hauser C."/>
            <person name="Lamb M.R."/>
            <person name="Ledford H."/>
            <person name="Long J.C."/>
            <person name="Minagawa J."/>
            <person name="Page M.D."/>
            <person name="Pan J."/>
            <person name="Pootakham W."/>
            <person name="Roje S."/>
            <person name="Rose A."/>
            <person name="Stahlberg E."/>
            <person name="Terauchi A.M."/>
            <person name="Yang P."/>
            <person name="Ball S."/>
            <person name="Bowler C."/>
            <person name="Dieckmann C.L."/>
            <person name="Gladyshev V.N."/>
            <person name="Green P."/>
            <person name="Jorgensen R."/>
            <person name="Mayfield S."/>
            <person name="Mueller-Roeber B."/>
            <person name="Rajamani S."/>
            <person name="Sayre R.T."/>
            <person name="Brokstein P."/>
            <person name="Dubchak I."/>
            <person name="Goodstein D."/>
            <person name="Hornick L."/>
            <person name="Huang Y.W."/>
            <person name="Jhaveri J."/>
            <person name="Luo Y."/>
            <person name="Martinez D."/>
            <person name="Ngau W.C."/>
            <person name="Otillar B."/>
            <person name="Poliakov A."/>
            <person name="Porter A."/>
            <person name="Szajkowski L."/>
            <person name="Werner G."/>
            <person name="Zhou K."/>
            <person name="Grigoriev I.V."/>
            <person name="Rokhsar D.S."/>
            <person name="Grossman A.R."/>
        </authorList>
    </citation>
    <scope>NUCLEOTIDE SEQUENCE [LARGE SCALE GENOMIC DNA]</scope>
    <source>
        <strain evidence="3">CC-503</strain>
    </source>
</reference>